<name>A0A844Y322_9SPHN</name>
<dbReference type="AlphaFoldDB" id="A0A844Y322"/>
<dbReference type="OrthoDB" id="6198264at2"/>
<dbReference type="RefSeq" id="WP_160659419.1">
    <property type="nucleotide sequence ID" value="NZ_BAABDV010000001.1"/>
</dbReference>
<sequence length="305" mass="33715">MTRLAPFAFAALATCAASLVGAAPAAAQSLGVIHLPSQPLVLEAHHPKLPYVMPSAVIPGQALVYAVAPTDLPAWSPSHSVQTSVGRAQTQRFVESHRVRPTYGAVEYGPFRVIDGQTVALLGETDSRSPAHFARLLRDHPGLARLEMVECPGTLDDRANLELGRMIRRARLSTVVPANGSVRSGAVELFLAGVERRIDNGAEFAVHSWRDEYGREASDFSMEAPQNRTYLDYYREMGMDEGQARAFYAMTNSVPHHRARWMRAGEMREWVGYRAPVERPMVERSPMPVQRAQNPRIAYLSLEVS</sequence>
<comment type="caution">
    <text evidence="2">The sequence shown here is derived from an EMBL/GenBank/DDBJ whole genome shotgun (WGS) entry which is preliminary data.</text>
</comment>
<dbReference type="InterPro" id="IPR029045">
    <property type="entry name" value="ClpP/crotonase-like_dom_sf"/>
</dbReference>
<gene>
    <name evidence="2" type="ORF">GRI47_00240</name>
</gene>
<evidence type="ECO:0000313" key="3">
    <source>
        <dbReference type="Proteomes" id="UP000430272"/>
    </source>
</evidence>
<dbReference type="GO" id="GO:0016787">
    <property type="term" value="F:hydrolase activity"/>
    <property type="evidence" value="ECO:0007669"/>
    <property type="project" value="UniProtKB-KW"/>
</dbReference>
<organism evidence="2 3">
    <name type="scientific">Qipengyuania pelagi</name>
    <dbReference type="NCBI Taxonomy" id="994320"/>
    <lineage>
        <taxon>Bacteria</taxon>
        <taxon>Pseudomonadati</taxon>
        <taxon>Pseudomonadota</taxon>
        <taxon>Alphaproteobacteria</taxon>
        <taxon>Sphingomonadales</taxon>
        <taxon>Erythrobacteraceae</taxon>
        <taxon>Qipengyuania</taxon>
    </lineage>
</organism>
<reference evidence="2 3" key="1">
    <citation type="submission" date="2019-12" db="EMBL/GenBank/DDBJ databases">
        <title>Genomic-based taxomic classification of the family Erythrobacteraceae.</title>
        <authorList>
            <person name="Xu L."/>
        </authorList>
    </citation>
    <scope>NUCLEOTIDE SEQUENCE [LARGE SCALE GENOMIC DNA]</scope>
    <source>
        <strain evidence="2 3">JCM 17468</strain>
    </source>
</reference>
<dbReference type="SUPFAM" id="SSF52096">
    <property type="entry name" value="ClpP/crotonase"/>
    <property type="match status" value="1"/>
</dbReference>
<feature type="chain" id="PRO_5032662927" evidence="1">
    <location>
        <begin position="23"/>
        <end position="305"/>
    </location>
</feature>
<keyword evidence="2" id="KW-0378">Hydrolase</keyword>
<evidence type="ECO:0000313" key="2">
    <source>
        <dbReference type="EMBL" id="MXO52434.1"/>
    </source>
</evidence>
<protein>
    <submittedName>
        <fullName evidence="2">Alpha/beta hydrolase</fullName>
    </submittedName>
</protein>
<keyword evidence="1" id="KW-0732">Signal</keyword>
<dbReference type="Proteomes" id="UP000430272">
    <property type="component" value="Unassembled WGS sequence"/>
</dbReference>
<proteinExistence type="predicted"/>
<keyword evidence="3" id="KW-1185">Reference proteome</keyword>
<evidence type="ECO:0000256" key="1">
    <source>
        <dbReference type="SAM" id="SignalP"/>
    </source>
</evidence>
<feature type="signal peptide" evidence="1">
    <location>
        <begin position="1"/>
        <end position="22"/>
    </location>
</feature>
<dbReference type="EMBL" id="WTYD01000001">
    <property type="protein sequence ID" value="MXO52434.1"/>
    <property type="molecule type" value="Genomic_DNA"/>
</dbReference>
<accession>A0A844Y322</accession>